<dbReference type="Gene3D" id="1.10.357.10">
    <property type="entry name" value="Tetracycline Repressor, domain 2"/>
    <property type="match status" value="1"/>
</dbReference>
<dbReference type="OrthoDB" id="4726108at2"/>
<keyword evidence="3" id="KW-0804">Transcription</keyword>
<dbReference type="AlphaFoldDB" id="A0A4V2EMJ1"/>
<comment type="caution">
    <text evidence="6">The sequence shown here is derived from an EMBL/GenBank/DDBJ whole genome shotgun (WGS) entry which is preliminary data.</text>
</comment>
<keyword evidence="7" id="KW-1185">Reference proteome</keyword>
<dbReference type="Proteomes" id="UP000292003">
    <property type="component" value="Unassembled WGS sequence"/>
</dbReference>
<dbReference type="InterPro" id="IPR050109">
    <property type="entry name" value="HTH-type_TetR-like_transc_reg"/>
</dbReference>
<evidence type="ECO:0000256" key="1">
    <source>
        <dbReference type="ARBA" id="ARBA00023015"/>
    </source>
</evidence>
<dbReference type="GO" id="GO:0000976">
    <property type="term" value="F:transcription cis-regulatory region binding"/>
    <property type="evidence" value="ECO:0007669"/>
    <property type="project" value="TreeGrafter"/>
</dbReference>
<protein>
    <submittedName>
        <fullName evidence="6">TetR/AcrR family transcriptional regulator</fullName>
    </submittedName>
</protein>
<sequence length="214" mass="23596">MNPVSSRGRPRKLPVDEQRALVLRAARSVFAASGLAAGTIEQVARAAGVTRQAVYELYADKARLFAAAVADAERMAFAEVGERARDASEPRLRVWARGNYAAMFDFVAEHPDVMPLLQQAERAGDPALTRLRERLAVVYAEASRKRWAAQGVRSGRADRALVTMYFAMTEALVNMTWDGDPPDREALVDLLTEFTVGGVLRLQGQAPEVIERLR</sequence>
<evidence type="ECO:0000259" key="5">
    <source>
        <dbReference type="PROSITE" id="PS50977"/>
    </source>
</evidence>
<keyword evidence="2 4" id="KW-0238">DNA-binding</keyword>
<dbReference type="SUPFAM" id="SSF46689">
    <property type="entry name" value="Homeodomain-like"/>
    <property type="match status" value="1"/>
</dbReference>
<proteinExistence type="predicted"/>
<feature type="domain" description="HTH tetR-type" evidence="5">
    <location>
        <begin position="16"/>
        <end position="76"/>
    </location>
</feature>
<dbReference type="PANTHER" id="PTHR30055:SF234">
    <property type="entry name" value="HTH-TYPE TRANSCRIPTIONAL REGULATOR BETI"/>
    <property type="match status" value="1"/>
</dbReference>
<feature type="DNA-binding region" description="H-T-H motif" evidence="4">
    <location>
        <begin position="39"/>
        <end position="58"/>
    </location>
</feature>
<dbReference type="InterPro" id="IPR001647">
    <property type="entry name" value="HTH_TetR"/>
</dbReference>
<dbReference type="PANTHER" id="PTHR30055">
    <property type="entry name" value="HTH-TYPE TRANSCRIPTIONAL REGULATOR RUTR"/>
    <property type="match status" value="1"/>
</dbReference>
<gene>
    <name evidence="6" type="ORF">EWH70_04985</name>
</gene>
<dbReference type="PRINTS" id="PR00455">
    <property type="entry name" value="HTHTETR"/>
</dbReference>
<evidence type="ECO:0000256" key="2">
    <source>
        <dbReference type="ARBA" id="ARBA00023125"/>
    </source>
</evidence>
<dbReference type="PROSITE" id="PS50977">
    <property type="entry name" value="HTH_TETR_2"/>
    <property type="match status" value="1"/>
</dbReference>
<organism evidence="6 7">
    <name type="scientific">Amycolatopsis suaedae</name>
    <dbReference type="NCBI Taxonomy" id="2510978"/>
    <lineage>
        <taxon>Bacteria</taxon>
        <taxon>Bacillati</taxon>
        <taxon>Actinomycetota</taxon>
        <taxon>Actinomycetes</taxon>
        <taxon>Pseudonocardiales</taxon>
        <taxon>Pseudonocardiaceae</taxon>
        <taxon>Amycolatopsis</taxon>
    </lineage>
</organism>
<accession>A0A4V2EMJ1</accession>
<evidence type="ECO:0000313" key="6">
    <source>
        <dbReference type="EMBL" id="RZQ65245.1"/>
    </source>
</evidence>
<evidence type="ECO:0000256" key="3">
    <source>
        <dbReference type="ARBA" id="ARBA00023163"/>
    </source>
</evidence>
<dbReference type="Pfam" id="PF00440">
    <property type="entry name" value="TetR_N"/>
    <property type="match status" value="1"/>
</dbReference>
<name>A0A4V2EMJ1_9PSEU</name>
<evidence type="ECO:0000256" key="4">
    <source>
        <dbReference type="PROSITE-ProRule" id="PRU00335"/>
    </source>
</evidence>
<reference evidence="6 7" key="1">
    <citation type="submission" date="2019-02" db="EMBL/GenBank/DDBJ databases">
        <title>Draft genome sequence of Amycolatopsis sp. 8-3EHSu isolated from roots of Suaeda maritima.</title>
        <authorList>
            <person name="Duangmal K."/>
            <person name="Chantavorakit T."/>
        </authorList>
    </citation>
    <scope>NUCLEOTIDE SEQUENCE [LARGE SCALE GENOMIC DNA]</scope>
    <source>
        <strain evidence="6 7">8-3EHSu</strain>
    </source>
</reference>
<dbReference type="GO" id="GO:0003700">
    <property type="term" value="F:DNA-binding transcription factor activity"/>
    <property type="evidence" value="ECO:0007669"/>
    <property type="project" value="TreeGrafter"/>
</dbReference>
<dbReference type="EMBL" id="SFCC01000002">
    <property type="protein sequence ID" value="RZQ65245.1"/>
    <property type="molecule type" value="Genomic_DNA"/>
</dbReference>
<dbReference type="InterPro" id="IPR009057">
    <property type="entry name" value="Homeodomain-like_sf"/>
</dbReference>
<evidence type="ECO:0000313" key="7">
    <source>
        <dbReference type="Proteomes" id="UP000292003"/>
    </source>
</evidence>
<keyword evidence="1" id="KW-0805">Transcription regulation</keyword>